<reference evidence="1" key="1">
    <citation type="journal article" date="2022" name="bioRxiv">
        <title>Sequencing and chromosome-scale assembly of the giantPleurodeles waltlgenome.</title>
        <authorList>
            <person name="Brown T."/>
            <person name="Elewa A."/>
            <person name="Iarovenko S."/>
            <person name="Subramanian E."/>
            <person name="Araus A.J."/>
            <person name="Petzold A."/>
            <person name="Susuki M."/>
            <person name="Suzuki K.-i.T."/>
            <person name="Hayashi T."/>
            <person name="Toyoda A."/>
            <person name="Oliveira C."/>
            <person name="Osipova E."/>
            <person name="Leigh N.D."/>
            <person name="Simon A."/>
            <person name="Yun M.H."/>
        </authorList>
    </citation>
    <scope>NUCLEOTIDE SEQUENCE</scope>
    <source>
        <strain evidence="1">20211129_DDA</strain>
        <tissue evidence="1">Liver</tissue>
    </source>
</reference>
<sequence>MYTLWEVPEDTYTPWEVPEDIYTPWEVPEDTYTPWEVPEDTYTPWEVPEDIYTPWPPQQLYLMAAQLDRGSQASYLAPVVPETTCFTVNSA</sequence>
<proteinExistence type="predicted"/>
<accession>A0AAV7V6D0</accession>
<comment type="caution">
    <text evidence="1">The sequence shown here is derived from an EMBL/GenBank/DDBJ whole genome shotgun (WGS) entry which is preliminary data.</text>
</comment>
<protein>
    <submittedName>
        <fullName evidence="1">Uncharacterized protein</fullName>
    </submittedName>
</protein>
<evidence type="ECO:0000313" key="2">
    <source>
        <dbReference type="Proteomes" id="UP001066276"/>
    </source>
</evidence>
<keyword evidence="2" id="KW-1185">Reference proteome</keyword>
<organism evidence="1 2">
    <name type="scientific">Pleurodeles waltl</name>
    <name type="common">Iberian ribbed newt</name>
    <dbReference type="NCBI Taxonomy" id="8319"/>
    <lineage>
        <taxon>Eukaryota</taxon>
        <taxon>Metazoa</taxon>
        <taxon>Chordata</taxon>
        <taxon>Craniata</taxon>
        <taxon>Vertebrata</taxon>
        <taxon>Euteleostomi</taxon>
        <taxon>Amphibia</taxon>
        <taxon>Batrachia</taxon>
        <taxon>Caudata</taxon>
        <taxon>Salamandroidea</taxon>
        <taxon>Salamandridae</taxon>
        <taxon>Pleurodelinae</taxon>
        <taxon>Pleurodeles</taxon>
    </lineage>
</organism>
<evidence type="ECO:0000313" key="1">
    <source>
        <dbReference type="EMBL" id="KAJ1196401.1"/>
    </source>
</evidence>
<dbReference type="EMBL" id="JANPWB010000003">
    <property type="protein sequence ID" value="KAJ1196401.1"/>
    <property type="molecule type" value="Genomic_DNA"/>
</dbReference>
<dbReference type="Proteomes" id="UP001066276">
    <property type="component" value="Chromosome 2_1"/>
</dbReference>
<dbReference type="AlphaFoldDB" id="A0AAV7V6D0"/>
<gene>
    <name evidence="1" type="ORF">NDU88_000272</name>
</gene>
<name>A0AAV7V6D0_PLEWA</name>